<keyword evidence="6" id="KW-0788">Thiol protease</keyword>
<keyword evidence="8" id="KW-0564">Palmitate</keyword>
<dbReference type="PROSITE" id="PS51935">
    <property type="entry name" value="NLPC_P60"/>
    <property type="match status" value="1"/>
</dbReference>
<dbReference type="Proteomes" id="UP000262582">
    <property type="component" value="Chromosome"/>
</dbReference>
<dbReference type="KEGG" id="aell:AELL_2584"/>
<keyword evidence="5" id="KW-0378">Hydrolase</keyword>
<reference evidence="11 13" key="2">
    <citation type="submission" date="2018-08" db="EMBL/GenBank/DDBJ databases">
        <title>Complete genome of the Arcobacter ellisii type strain LMG 26155.</title>
        <authorList>
            <person name="Miller W.G."/>
            <person name="Yee E."/>
            <person name="Bono J.L."/>
        </authorList>
    </citation>
    <scope>NUCLEOTIDE SEQUENCE [LARGE SCALE GENOMIC DNA]</scope>
    <source>
        <strain evidence="11 13">LMG 26155</strain>
    </source>
</reference>
<dbReference type="RefSeq" id="WP_118918335.1">
    <property type="nucleotide sequence ID" value="NZ_CP032097.1"/>
</dbReference>
<dbReference type="PANTHER" id="PTHR47360:SF3">
    <property type="entry name" value="MUREIN DD-ENDOPEPTIDASE MEPS_MUREIN LD-CARBOXYPEPTIDASE"/>
    <property type="match status" value="1"/>
</dbReference>
<evidence type="ECO:0000313" key="12">
    <source>
        <dbReference type="EMBL" id="RXI31961.1"/>
    </source>
</evidence>
<evidence type="ECO:0000259" key="10">
    <source>
        <dbReference type="PROSITE" id="PS51935"/>
    </source>
</evidence>
<evidence type="ECO:0000256" key="7">
    <source>
        <dbReference type="ARBA" id="ARBA00023136"/>
    </source>
</evidence>
<dbReference type="SUPFAM" id="SSF54001">
    <property type="entry name" value="Cysteine proteinases"/>
    <property type="match status" value="1"/>
</dbReference>
<dbReference type="InterPro" id="IPR052062">
    <property type="entry name" value="Murein_DD/LD_carboxypeptidase"/>
</dbReference>
<evidence type="ECO:0000256" key="1">
    <source>
        <dbReference type="ARBA" id="ARBA00004635"/>
    </source>
</evidence>
<accession>A0A347UBG3</accession>
<dbReference type="PANTHER" id="PTHR47360">
    <property type="entry name" value="MUREIN DD-ENDOPEPTIDASE MEPS/MUREIN LD-CARBOXYPEPTIDASE"/>
    <property type="match status" value="1"/>
</dbReference>
<dbReference type="Proteomes" id="UP000290588">
    <property type="component" value="Unassembled WGS sequence"/>
</dbReference>
<gene>
    <name evidence="11" type="ORF">AELL_2584</name>
    <name evidence="12" type="ORF">CP962_04055</name>
</gene>
<evidence type="ECO:0000256" key="5">
    <source>
        <dbReference type="ARBA" id="ARBA00022801"/>
    </source>
</evidence>
<dbReference type="Pfam" id="PF00877">
    <property type="entry name" value="NLPC_P60"/>
    <property type="match status" value="1"/>
</dbReference>
<evidence type="ECO:0000256" key="6">
    <source>
        <dbReference type="ARBA" id="ARBA00022807"/>
    </source>
</evidence>
<dbReference type="GO" id="GO:0006508">
    <property type="term" value="P:proteolysis"/>
    <property type="evidence" value="ECO:0007669"/>
    <property type="project" value="UniProtKB-KW"/>
</dbReference>
<dbReference type="EMBL" id="CP032097">
    <property type="protein sequence ID" value="AXX96191.1"/>
    <property type="molecule type" value="Genomic_DNA"/>
</dbReference>
<proteinExistence type="inferred from homology"/>
<evidence type="ECO:0000313" key="14">
    <source>
        <dbReference type="Proteomes" id="UP000290588"/>
    </source>
</evidence>
<evidence type="ECO:0000256" key="9">
    <source>
        <dbReference type="ARBA" id="ARBA00023288"/>
    </source>
</evidence>
<sequence length="207" mass="24072">MNIKNLLIMSVYISLFLTGCSYKTSEESVDMSTYYKNKNSIHSNASFQESDYQKYKNYKQQQLSKNHSKSSIFDEFTNTNYVTKKTALNNELFDFYSKWEGVRYKLGGESKKGIDCSAFIQKAFKEKFDLEMPRTTLMQANVGKEIKKNELEIGDLVFFKTGKTKHVGIYIDNGKFMHASTKIGVTISDLDNDYFNKNYWKAQRIID</sequence>
<dbReference type="InterPro" id="IPR000064">
    <property type="entry name" value="NLP_P60_dom"/>
</dbReference>
<dbReference type="GO" id="GO:0016020">
    <property type="term" value="C:membrane"/>
    <property type="evidence" value="ECO:0007669"/>
    <property type="project" value="UniProtKB-SubCell"/>
</dbReference>
<dbReference type="PROSITE" id="PS51257">
    <property type="entry name" value="PROKAR_LIPOPROTEIN"/>
    <property type="match status" value="1"/>
</dbReference>
<evidence type="ECO:0000313" key="11">
    <source>
        <dbReference type="EMBL" id="AXX96191.1"/>
    </source>
</evidence>
<protein>
    <submittedName>
        <fullName evidence="11">Outer membrane lipoprotein, NlpC/P60 family</fullName>
    </submittedName>
    <submittedName>
        <fullName evidence="12">Peptidase P60</fullName>
    </submittedName>
</protein>
<evidence type="ECO:0000256" key="2">
    <source>
        <dbReference type="ARBA" id="ARBA00007074"/>
    </source>
</evidence>
<dbReference type="EMBL" id="NXIG01000003">
    <property type="protein sequence ID" value="RXI31961.1"/>
    <property type="molecule type" value="Genomic_DNA"/>
</dbReference>
<dbReference type="GO" id="GO:0008234">
    <property type="term" value="F:cysteine-type peptidase activity"/>
    <property type="evidence" value="ECO:0007669"/>
    <property type="project" value="UniProtKB-KW"/>
</dbReference>
<dbReference type="OrthoDB" id="9807055at2"/>
<keyword evidence="9 11" id="KW-0449">Lipoprotein</keyword>
<comment type="similarity">
    <text evidence="2">Belongs to the peptidase C40 family.</text>
</comment>
<keyword evidence="4" id="KW-0732">Signal</keyword>
<evidence type="ECO:0000256" key="3">
    <source>
        <dbReference type="ARBA" id="ARBA00022670"/>
    </source>
</evidence>
<feature type="domain" description="NlpC/P60" evidence="10">
    <location>
        <begin position="86"/>
        <end position="206"/>
    </location>
</feature>
<evidence type="ECO:0000256" key="4">
    <source>
        <dbReference type="ARBA" id="ARBA00022729"/>
    </source>
</evidence>
<keyword evidence="3" id="KW-0645">Protease</keyword>
<keyword evidence="7" id="KW-0472">Membrane</keyword>
<evidence type="ECO:0000256" key="8">
    <source>
        <dbReference type="ARBA" id="ARBA00023139"/>
    </source>
</evidence>
<keyword evidence="13" id="KW-1185">Reference proteome</keyword>
<comment type="subcellular location">
    <subcellularLocation>
        <location evidence="1">Membrane</location>
        <topology evidence="1">Lipid-anchor</topology>
    </subcellularLocation>
</comment>
<dbReference type="Gene3D" id="3.90.1720.10">
    <property type="entry name" value="endopeptidase domain like (from Nostoc punctiforme)"/>
    <property type="match status" value="1"/>
</dbReference>
<dbReference type="InterPro" id="IPR038765">
    <property type="entry name" value="Papain-like_cys_pep_sf"/>
</dbReference>
<dbReference type="AlphaFoldDB" id="A0A347UBG3"/>
<evidence type="ECO:0000313" key="13">
    <source>
        <dbReference type="Proteomes" id="UP000262582"/>
    </source>
</evidence>
<reference evidence="12 14" key="1">
    <citation type="submission" date="2017-09" db="EMBL/GenBank/DDBJ databases">
        <title>Genomics of the genus Arcobacter.</title>
        <authorList>
            <person name="Perez-Cataluna A."/>
            <person name="Figueras M.J."/>
            <person name="Salas-Masso N."/>
        </authorList>
    </citation>
    <scope>NUCLEOTIDE SEQUENCE [LARGE SCALE GENOMIC DNA]</scope>
    <source>
        <strain evidence="12 14">CECT 7837</strain>
    </source>
</reference>
<organism evidence="12 14">
    <name type="scientific">Arcobacter ellisii</name>
    <dbReference type="NCBI Taxonomy" id="913109"/>
    <lineage>
        <taxon>Bacteria</taxon>
        <taxon>Pseudomonadati</taxon>
        <taxon>Campylobacterota</taxon>
        <taxon>Epsilonproteobacteria</taxon>
        <taxon>Campylobacterales</taxon>
        <taxon>Arcobacteraceae</taxon>
        <taxon>Arcobacter</taxon>
    </lineage>
</organism>
<name>A0A347UBG3_9BACT</name>